<name>A0ABS9SS40_9ACTN</name>
<evidence type="ECO:0000256" key="3">
    <source>
        <dbReference type="ARBA" id="ARBA00022679"/>
    </source>
</evidence>
<dbReference type="SMART" id="SM00220">
    <property type="entry name" value="S_TKc"/>
    <property type="match status" value="1"/>
</dbReference>
<keyword evidence="5 11" id="KW-0418">Kinase</keyword>
<comment type="caution">
    <text evidence="11">The sequence shown here is derived from an EMBL/GenBank/DDBJ whole genome shotgun (WGS) entry which is preliminary data.</text>
</comment>
<organism evidence="11 12">
    <name type="scientific">Streptomyces marispadix</name>
    <dbReference type="NCBI Taxonomy" id="2922868"/>
    <lineage>
        <taxon>Bacteria</taxon>
        <taxon>Bacillati</taxon>
        <taxon>Actinomycetota</taxon>
        <taxon>Actinomycetes</taxon>
        <taxon>Kitasatosporales</taxon>
        <taxon>Streptomycetaceae</taxon>
        <taxon>Streptomyces</taxon>
    </lineage>
</organism>
<keyword evidence="2 11" id="KW-0723">Serine/threonine-protein kinase</keyword>
<dbReference type="PROSITE" id="PS00107">
    <property type="entry name" value="PROTEIN_KINASE_ATP"/>
    <property type="match status" value="1"/>
</dbReference>
<evidence type="ECO:0000256" key="9">
    <source>
        <dbReference type="SAM" id="Phobius"/>
    </source>
</evidence>
<feature type="compositionally biased region" description="Basic and acidic residues" evidence="8">
    <location>
        <begin position="432"/>
        <end position="447"/>
    </location>
</feature>
<protein>
    <recommendedName>
        <fullName evidence="1">non-specific serine/threonine protein kinase</fullName>
        <ecNumber evidence="1">2.7.11.1</ecNumber>
    </recommendedName>
</protein>
<evidence type="ECO:0000256" key="1">
    <source>
        <dbReference type="ARBA" id="ARBA00012513"/>
    </source>
</evidence>
<evidence type="ECO:0000259" key="10">
    <source>
        <dbReference type="PROSITE" id="PS50011"/>
    </source>
</evidence>
<feature type="binding site" evidence="7">
    <location>
        <position position="28"/>
    </location>
    <ligand>
        <name>ATP</name>
        <dbReference type="ChEBI" id="CHEBI:30616"/>
    </ligand>
</feature>
<feature type="transmembrane region" description="Helical" evidence="9">
    <location>
        <begin position="378"/>
        <end position="399"/>
    </location>
</feature>
<keyword evidence="12" id="KW-1185">Reference proteome</keyword>
<dbReference type="Proteomes" id="UP001166784">
    <property type="component" value="Unassembled WGS sequence"/>
</dbReference>
<dbReference type="CDD" id="cd14014">
    <property type="entry name" value="STKc_PknB_like"/>
    <property type="match status" value="1"/>
</dbReference>
<keyword evidence="4 7" id="KW-0547">Nucleotide-binding</keyword>
<keyword evidence="6 7" id="KW-0067">ATP-binding</keyword>
<reference evidence="11" key="2">
    <citation type="journal article" date="2023" name="Int. J. Syst. Evol. Microbiol.">
        <title>Streptomyces marispadix sp. nov., isolated from marine beach sediment of the Northern Coast of Portugal.</title>
        <authorList>
            <person name="dos Santos J.D.N."/>
            <person name="Vitorino I.R."/>
            <person name="Kallscheuer N."/>
            <person name="Srivastava A."/>
            <person name="Krautwurst S."/>
            <person name="Marz M."/>
            <person name="Jogler C."/>
            <person name="Lobo Da Cunha A."/>
            <person name="Catita J."/>
            <person name="Goncalves H."/>
            <person name="Gonzalez I."/>
            <person name="Reyes F."/>
            <person name="Lage O.M."/>
        </authorList>
    </citation>
    <scope>NUCLEOTIDE SEQUENCE</scope>
    <source>
        <strain evidence="11">M600PL45_2</strain>
    </source>
</reference>
<feature type="region of interest" description="Disordered" evidence="8">
    <location>
        <begin position="330"/>
        <end position="376"/>
    </location>
</feature>
<sequence length="592" mass="59461">MTGRLGRGGMGVVWRAVDEVLGREVAVKELRTFADAAPSELEELRTRMQREARAAARVRHAGVVSVHDVAQHEGRPVIVMELIEGPSLDDVLRERGTVEPREAAAIGAKVMGALAAAHRAGVLHRDVKPGNVLLESGSDRVVLTDFGIAAVEDPDDGAGTQLTGSGELVGSLDYLAPERARGEAPREACDVWALGATLYAAVEGAAPFRRTSTWSTLNAIVVEPLPEPRNAGPLAPVLAELMDKDPQKRAGAERATALLEAVAQGVRPPADPSSTMRLGKAEQGGGLSSGSAGGQGAGAQGQFGPQGAAGAASGGGGNVSAGGYGGGGPGAPVPAAHGPGVPHGPVPSGSGRGMSGDEDTDRHTVRTRAERAKGRRRALIAAAVAAVVVTGAGAAYAAISGDGGDRAGGAAGKRVVPGGGDQEADRSGGSVPERDGRSPDGRQKGDGRPGASGGDGKGGRKGAGGSGGGDGGTTGGVPGATVGGGSTGGSGGGGATQPKACHPSGGNKFDCTVWKAATSYNAEHKPVGQLNAGINYFYCQKKLPAHRETSGRWTNVWWAKTDDDKGNKNVFVSDVYIKGGDNNEPVPGLPRC</sequence>
<dbReference type="InterPro" id="IPR008271">
    <property type="entry name" value="Ser/Thr_kinase_AS"/>
</dbReference>
<feature type="compositionally biased region" description="Low complexity" evidence="8">
    <location>
        <begin position="302"/>
        <end position="311"/>
    </location>
</feature>
<keyword evidence="9" id="KW-0812">Transmembrane</keyword>
<feature type="compositionally biased region" description="Gly residues" evidence="8">
    <location>
        <begin position="282"/>
        <end position="301"/>
    </location>
</feature>
<dbReference type="GO" id="GO:0004674">
    <property type="term" value="F:protein serine/threonine kinase activity"/>
    <property type="evidence" value="ECO:0007669"/>
    <property type="project" value="UniProtKB-KW"/>
</dbReference>
<dbReference type="InterPro" id="IPR000719">
    <property type="entry name" value="Prot_kinase_dom"/>
</dbReference>
<dbReference type="SUPFAM" id="SSF56112">
    <property type="entry name" value="Protein kinase-like (PK-like)"/>
    <property type="match status" value="1"/>
</dbReference>
<accession>A0ABS9SS40</accession>
<evidence type="ECO:0000256" key="7">
    <source>
        <dbReference type="PROSITE-ProRule" id="PRU10141"/>
    </source>
</evidence>
<feature type="compositionally biased region" description="Gly residues" evidence="8">
    <location>
        <begin position="448"/>
        <end position="495"/>
    </location>
</feature>
<dbReference type="Pfam" id="PF00069">
    <property type="entry name" value="Pkinase"/>
    <property type="match status" value="1"/>
</dbReference>
<dbReference type="InterPro" id="IPR017441">
    <property type="entry name" value="Protein_kinase_ATP_BS"/>
</dbReference>
<dbReference type="Gene3D" id="1.10.510.10">
    <property type="entry name" value="Transferase(Phosphotransferase) domain 1"/>
    <property type="match status" value="1"/>
</dbReference>
<feature type="compositionally biased region" description="Basic and acidic residues" evidence="8">
    <location>
        <begin position="360"/>
        <end position="372"/>
    </location>
</feature>
<proteinExistence type="predicted"/>
<evidence type="ECO:0000256" key="6">
    <source>
        <dbReference type="ARBA" id="ARBA00022840"/>
    </source>
</evidence>
<dbReference type="EMBL" id="JAKWJU010000002">
    <property type="protein sequence ID" value="MCH6159086.1"/>
    <property type="molecule type" value="Genomic_DNA"/>
</dbReference>
<evidence type="ECO:0000313" key="11">
    <source>
        <dbReference type="EMBL" id="MCH6159086.1"/>
    </source>
</evidence>
<keyword evidence="9" id="KW-1133">Transmembrane helix</keyword>
<dbReference type="Gene3D" id="3.30.200.20">
    <property type="entry name" value="Phosphorylase Kinase, domain 1"/>
    <property type="match status" value="1"/>
</dbReference>
<keyword evidence="9" id="KW-0472">Membrane</keyword>
<keyword evidence="3" id="KW-0808">Transferase</keyword>
<feature type="domain" description="Protein kinase" evidence="10">
    <location>
        <begin position="1"/>
        <end position="262"/>
    </location>
</feature>
<dbReference type="PANTHER" id="PTHR43289">
    <property type="entry name" value="MITOGEN-ACTIVATED PROTEIN KINASE KINASE KINASE 20-RELATED"/>
    <property type="match status" value="1"/>
</dbReference>
<dbReference type="PROSITE" id="PS00108">
    <property type="entry name" value="PROTEIN_KINASE_ST"/>
    <property type="match status" value="1"/>
</dbReference>
<feature type="region of interest" description="Disordered" evidence="8">
    <location>
        <begin position="400"/>
        <end position="504"/>
    </location>
</feature>
<dbReference type="EC" id="2.7.11.1" evidence="1"/>
<evidence type="ECO:0000256" key="8">
    <source>
        <dbReference type="SAM" id="MobiDB-lite"/>
    </source>
</evidence>
<evidence type="ECO:0000313" key="12">
    <source>
        <dbReference type="Proteomes" id="UP001166784"/>
    </source>
</evidence>
<evidence type="ECO:0000256" key="4">
    <source>
        <dbReference type="ARBA" id="ARBA00022741"/>
    </source>
</evidence>
<dbReference type="PANTHER" id="PTHR43289:SF6">
    <property type="entry name" value="SERINE_THREONINE-PROTEIN KINASE NEKL-3"/>
    <property type="match status" value="1"/>
</dbReference>
<feature type="compositionally biased region" description="Gly residues" evidence="8">
    <location>
        <begin position="406"/>
        <end position="421"/>
    </location>
</feature>
<evidence type="ECO:0000256" key="5">
    <source>
        <dbReference type="ARBA" id="ARBA00022777"/>
    </source>
</evidence>
<dbReference type="InterPro" id="IPR011009">
    <property type="entry name" value="Kinase-like_dom_sf"/>
</dbReference>
<evidence type="ECO:0000256" key="2">
    <source>
        <dbReference type="ARBA" id="ARBA00022527"/>
    </source>
</evidence>
<dbReference type="PROSITE" id="PS50011">
    <property type="entry name" value="PROTEIN_KINASE_DOM"/>
    <property type="match status" value="1"/>
</dbReference>
<reference evidence="11" key="1">
    <citation type="submission" date="2022-03" db="EMBL/GenBank/DDBJ databases">
        <authorList>
            <person name="Santos J.D.N."/>
            <person name="Kallscheuer N."/>
            <person name="Jogler C."/>
            <person name="Lage O.M."/>
        </authorList>
    </citation>
    <scope>NUCLEOTIDE SEQUENCE</scope>
    <source>
        <strain evidence="11">M600PL45_2</strain>
    </source>
</reference>
<gene>
    <name evidence="11" type="ORF">MMA15_01215</name>
</gene>
<feature type="region of interest" description="Disordered" evidence="8">
    <location>
        <begin position="262"/>
        <end position="314"/>
    </location>
</feature>